<evidence type="ECO:0008006" key="7">
    <source>
        <dbReference type="Google" id="ProtNLM"/>
    </source>
</evidence>
<dbReference type="InterPro" id="IPR009081">
    <property type="entry name" value="PP-bd_ACP"/>
</dbReference>
<dbReference type="Pfam" id="PF07993">
    <property type="entry name" value="NAD_binding_4"/>
    <property type="match status" value="1"/>
</dbReference>
<feature type="domain" description="Thioester reductase (TE)" evidence="4">
    <location>
        <begin position="667"/>
        <end position="907"/>
    </location>
</feature>
<dbReference type="EMBL" id="MSFU01000013">
    <property type="protein sequence ID" value="PWY72566.1"/>
    <property type="molecule type" value="Genomic_DNA"/>
</dbReference>
<accession>A0A317VE43</accession>
<organism evidence="5 6">
    <name type="scientific">Aspergillus eucalypticola (strain CBS 122712 / IBT 29274)</name>
    <dbReference type="NCBI Taxonomy" id="1448314"/>
    <lineage>
        <taxon>Eukaryota</taxon>
        <taxon>Fungi</taxon>
        <taxon>Dikarya</taxon>
        <taxon>Ascomycota</taxon>
        <taxon>Pezizomycotina</taxon>
        <taxon>Eurotiomycetes</taxon>
        <taxon>Eurotiomycetidae</taxon>
        <taxon>Eurotiales</taxon>
        <taxon>Aspergillaceae</taxon>
        <taxon>Aspergillus</taxon>
        <taxon>Aspergillus subgen. Circumdati</taxon>
    </lineage>
</organism>
<gene>
    <name evidence="5" type="ORF">BO83DRAFT_445576</name>
</gene>
<evidence type="ECO:0000256" key="2">
    <source>
        <dbReference type="ARBA" id="ARBA00022553"/>
    </source>
</evidence>
<protein>
    <recommendedName>
        <fullName evidence="7">NRPS-like enzyme</fullName>
    </recommendedName>
</protein>
<comment type="caution">
    <text evidence="5">The sequence shown here is derived from an EMBL/GenBank/DDBJ whole genome shotgun (WGS) entry which is preliminary data.</text>
</comment>
<evidence type="ECO:0000256" key="1">
    <source>
        <dbReference type="ARBA" id="ARBA00022450"/>
    </source>
</evidence>
<keyword evidence="6" id="KW-1185">Reference proteome</keyword>
<dbReference type="VEuPathDB" id="FungiDB:BO83DRAFT_445576"/>
<evidence type="ECO:0000313" key="5">
    <source>
        <dbReference type="EMBL" id="PWY72566.1"/>
    </source>
</evidence>
<dbReference type="RefSeq" id="XP_025387719.1">
    <property type="nucleotide sequence ID" value="XM_025536557.1"/>
</dbReference>
<dbReference type="SUPFAM" id="SSF51735">
    <property type="entry name" value="NAD(P)-binding Rossmann-fold domains"/>
    <property type="match status" value="1"/>
</dbReference>
<dbReference type="Pfam" id="PF00550">
    <property type="entry name" value="PP-binding"/>
    <property type="match status" value="1"/>
</dbReference>
<dbReference type="Proteomes" id="UP000246171">
    <property type="component" value="Unassembled WGS sequence"/>
</dbReference>
<evidence type="ECO:0000313" key="6">
    <source>
        <dbReference type="Proteomes" id="UP000246171"/>
    </source>
</evidence>
<proteinExistence type="predicted"/>
<dbReference type="SUPFAM" id="SSF56801">
    <property type="entry name" value="Acetyl-CoA synthetase-like"/>
    <property type="match status" value="1"/>
</dbReference>
<dbReference type="GeneID" id="37058519"/>
<dbReference type="Pfam" id="PF23562">
    <property type="entry name" value="AMP-binding_C_3"/>
    <property type="match status" value="1"/>
</dbReference>
<dbReference type="Gene3D" id="3.40.50.12780">
    <property type="entry name" value="N-terminal domain of ligase-like"/>
    <property type="match status" value="1"/>
</dbReference>
<dbReference type="OrthoDB" id="429813at2759"/>
<evidence type="ECO:0000259" key="3">
    <source>
        <dbReference type="Pfam" id="PF00550"/>
    </source>
</evidence>
<dbReference type="InterPro" id="IPR042099">
    <property type="entry name" value="ANL_N_sf"/>
</dbReference>
<dbReference type="InterPro" id="IPR013120">
    <property type="entry name" value="FAR_NAD-bd"/>
</dbReference>
<dbReference type="PANTHER" id="PTHR43439:SF2">
    <property type="entry name" value="ENZYME, PUTATIVE (JCVI)-RELATED"/>
    <property type="match status" value="1"/>
</dbReference>
<keyword evidence="2" id="KW-0597">Phosphoprotein</keyword>
<dbReference type="Gene3D" id="3.40.50.720">
    <property type="entry name" value="NAD(P)-binding Rossmann-like Domain"/>
    <property type="match status" value="1"/>
</dbReference>
<dbReference type="AlphaFoldDB" id="A0A317VE43"/>
<dbReference type="InterPro" id="IPR006162">
    <property type="entry name" value="Ppantetheine_attach_site"/>
</dbReference>
<keyword evidence="1" id="KW-0596">Phosphopantetheine</keyword>
<evidence type="ECO:0000259" key="4">
    <source>
        <dbReference type="Pfam" id="PF07993"/>
    </source>
</evidence>
<sequence length="1028" mass="114395">MDDVKGLPAPRLLIDVVSKTAGDIPSKIWGSIARNPMDAVDGYDDISFSRPATAVDRAAFWIRDHIGKGISEAQSKFETLAYLGPPDSRYIILALAAVKAGFQMLFLSTRNSDEAQYAVMNEAGCQKMVCSKSMKDRVQSLLAARPSNNGPTSIFVVAEQEELLEDTPVPEFPYHKTVETARFDPLVSLHTSRLANLGLAYPDIFIQANSRSSSSTTGIPKLVRFNQGYGFHEDILQYYPKHGDWDILTRKPFYGQCRLFLAFPLFHAGGVLLGLLKSLYHDIMMVFQPQGVPLSGTVVDSIIHHDSCNLGGPMSKATGDALIARQPNCHHYIGSTEIGLLPLLELHDPIQDWQYFHFHPWSGVEMRPVGGGLNLYSPHPTKTNHWRPVGRADDVLVLSNGEKLNPVDMESALTTRHPAITGALVNGQGKFQPGLLLEITGVDMHGETEKRKLVDEIWPFVAEANKKAPKHGQLTKSLVLFSSPEKPFLRTPKYSIRRQPTIALYADKIEKMFLRVEENPSEMGNDDVPPGIDLRMPESVTPFIEQLVLRVTGWSFPIDPDSDLFMLGLDSLHVLRMARAMQFALLNLSIRKQVDAKVIYGSPSITALSTMLKTILYQSSSGSEVEDEKLTREERIQKIINRWVWTTPPRKLAGGDCHKSSYWTVALTGSTGSLGTFLLSALIGHPRIEKVICINRSAIAAQKWEEFDLAQERKARKQCPVTFYQTNNIGAEFFGLPEEVYESLRLEVTHVIHNAWPVNFNLSLESYEEIHIAGVRRLIDFSSESTKGTKICFVSSLSSVRSRDGLIPENVIPNLSAPAHMGYGESKFVAEMLLEMATVSSNGAVPSTILRIGQIAGPIGQSRAAWNAQEWFPSILTTSKSLGVLPITLGGMESMNWIPVDILAQVIIEILDSEEKDEVATSSRVYHLTNPVSSMWNRYALPVVRRLLNISRAEPLSKWIDCVATGPEPDDPHTPNPARKILGFYRSLLASESNYECVKAPQKSLTLKELGSVRPEWIRKWLEDLKLV</sequence>
<dbReference type="InterPro" id="IPR036291">
    <property type="entry name" value="NAD(P)-bd_dom_sf"/>
</dbReference>
<dbReference type="InterPro" id="IPR051414">
    <property type="entry name" value="Adenylate-forming_Reductase"/>
</dbReference>
<feature type="domain" description="Carrier" evidence="3">
    <location>
        <begin position="544"/>
        <end position="610"/>
    </location>
</feature>
<dbReference type="PROSITE" id="PS00012">
    <property type="entry name" value="PHOSPHOPANTETHEINE"/>
    <property type="match status" value="1"/>
</dbReference>
<reference evidence="5" key="1">
    <citation type="submission" date="2016-12" db="EMBL/GenBank/DDBJ databases">
        <title>The genomes of Aspergillus section Nigri reveals drivers in fungal speciation.</title>
        <authorList>
            <consortium name="DOE Joint Genome Institute"/>
            <person name="Vesth T.C."/>
            <person name="Nybo J."/>
            <person name="Theobald S."/>
            <person name="Brandl J."/>
            <person name="Frisvad J.C."/>
            <person name="Nielsen K.F."/>
            <person name="Lyhne E.K."/>
            <person name="Kogle M.E."/>
            <person name="Kuo A."/>
            <person name="Riley R."/>
            <person name="Clum A."/>
            <person name="Nolan M."/>
            <person name="Lipzen A."/>
            <person name="Salamov A."/>
            <person name="Henrissat B."/>
            <person name="Wiebenga A."/>
            <person name="De vries R.P."/>
            <person name="Grigoriev I.V."/>
            <person name="Mortensen U.H."/>
            <person name="Andersen M.R."/>
            <person name="Baker S.E."/>
        </authorList>
    </citation>
    <scope>NUCLEOTIDE SEQUENCE</scope>
    <source>
        <strain evidence="5">CBS 122712</strain>
    </source>
</reference>
<dbReference type="PANTHER" id="PTHR43439">
    <property type="entry name" value="PHENYLACETATE-COENZYME A LIGASE"/>
    <property type="match status" value="1"/>
</dbReference>
<name>A0A317VE43_ASPEC</name>